<reference evidence="1" key="2">
    <citation type="submission" date="2021-04" db="EMBL/GenBank/DDBJ databases">
        <authorList>
            <person name="Gilroy R."/>
        </authorList>
    </citation>
    <scope>NUCLEOTIDE SEQUENCE</scope>
    <source>
        <strain evidence="1">ChiGjej6B6-1540</strain>
    </source>
</reference>
<dbReference type="AlphaFoldDB" id="A0A9D1RY21"/>
<name>A0A9D1RY21_9FIRM</name>
<sequence>MRIREDRRPTLASWPKRMYEWSEVPTLFQPALTVWHAAGMPPGNITFIPRIHQYSGAPEYATAWFGKEVCLQRLADGKLDVWRIRPGDVAQIGYAIQLLKCTVTVWLKDGTQTSFSYNKTKEDQLYPILSLLLGQPADRQPPLQHPDTPALAQLQKESYAMHYTALLAYRFGTQILDHLFLRGKNRNLLYLLQRRPDPECFCAITDAGPVCIINDYYGTAALYVPKAYPCSLQVKPLPHGTHSGLYLHTLTDEESLYFRLLPGQEALASAFTSRWFSQH</sequence>
<comment type="caution">
    <text evidence="1">The sequence shown here is derived from an EMBL/GenBank/DDBJ whole genome shotgun (WGS) entry which is preliminary data.</text>
</comment>
<dbReference type="EMBL" id="DXGA01000212">
    <property type="protein sequence ID" value="HIW94807.1"/>
    <property type="molecule type" value="Genomic_DNA"/>
</dbReference>
<evidence type="ECO:0000313" key="2">
    <source>
        <dbReference type="Proteomes" id="UP000824192"/>
    </source>
</evidence>
<accession>A0A9D1RY21</accession>
<proteinExistence type="predicted"/>
<dbReference type="Proteomes" id="UP000824192">
    <property type="component" value="Unassembled WGS sequence"/>
</dbReference>
<reference evidence="1" key="1">
    <citation type="journal article" date="2021" name="PeerJ">
        <title>Extensive microbial diversity within the chicken gut microbiome revealed by metagenomics and culture.</title>
        <authorList>
            <person name="Gilroy R."/>
            <person name="Ravi A."/>
            <person name="Getino M."/>
            <person name="Pursley I."/>
            <person name="Horton D.L."/>
            <person name="Alikhan N.F."/>
            <person name="Baker D."/>
            <person name="Gharbi K."/>
            <person name="Hall N."/>
            <person name="Watson M."/>
            <person name="Adriaenssens E.M."/>
            <person name="Foster-Nyarko E."/>
            <person name="Jarju S."/>
            <person name="Secka A."/>
            <person name="Antonio M."/>
            <person name="Oren A."/>
            <person name="Chaudhuri R.R."/>
            <person name="La Ragione R."/>
            <person name="Hildebrand F."/>
            <person name="Pallen M.J."/>
        </authorList>
    </citation>
    <scope>NUCLEOTIDE SEQUENCE</scope>
    <source>
        <strain evidence="1">ChiGjej6B6-1540</strain>
    </source>
</reference>
<organism evidence="1 2">
    <name type="scientific">Candidatus Flavonifractor merdipullorum</name>
    <dbReference type="NCBI Taxonomy" id="2838590"/>
    <lineage>
        <taxon>Bacteria</taxon>
        <taxon>Bacillati</taxon>
        <taxon>Bacillota</taxon>
        <taxon>Clostridia</taxon>
        <taxon>Eubacteriales</taxon>
        <taxon>Oscillospiraceae</taxon>
        <taxon>Flavonifractor</taxon>
    </lineage>
</organism>
<gene>
    <name evidence="1" type="ORF">H9868_09775</name>
</gene>
<protein>
    <submittedName>
        <fullName evidence="1">Uncharacterized protein</fullName>
    </submittedName>
</protein>
<evidence type="ECO:0000313" key="1">
    <source>
        <dbReference type="EMBL" id="HIW94807.1"/>
    </source>
</evidence>